<evidence type="ECO:0000256" key="6">
    <source>
        <dbReference type="ARBA" id="ARBA00023004"/>
    </source>
</evidence>
<evidence type="ECO:0000256" key="7">
    <source>
        <dbReference type="ARBA" id="ARBA00023014"/>
    </source>
</evidence>
<dbReference type="Proteomes" id="UP000199073">
    <property type="component" value="Unassembled WGS sequence"/>
</dbReference>
<dbReference type="GO" id="GO:0051539">
    <property type="term" value="F:4 iron, 4 sulfur cluster binding"/>
    <property type="evidence" value="ECO:0007669"/>
    <property type="project" value="UniProtKB-KW"/>
</dbReference>
<dbReference type="Pfam" id="PF02730">
    <property type="entry name" value="AFOR_N"/>
    <property type="match status" value="1"/>
</dbReference>
<evidence type="ECO:0000259" key="9">
    <source>
        <dbReference type="SMART" id="SM00790"/>
    </source>
</evidence>
<evidence type="ECO:0000256" key="3">
    <source>
        <dbReference type="ARBA" id="ARBA00022485"/>
    </source>
</evidence>
<dbReference type="AlphaFoldDB" id="A0A1H0LJ60"/>
<comment type="cofactor">
    <cofactor evidence="8">
        <name>tungstopterin</name>
        <dbReference type="ChEBI" id="CHEBI:30402"/>
    </cofactor>
</comment>
<dbReference type="Pfam" id="PF01314">
    <property type="entry name" value="AFOR_C"/>
    <property type="match status" value="1"/>
</dbReference>
<dbReference type="GO" id="GO:0046872">
    <property type="term" value="F:metal ion binding"/>
    <property type="evidence" value="ECO:0007669"/>
    <property type="project" value="UniProtKB-KW"/>
</dbReference>
<name>A0A1H0LJ60_9BACT</name>
<dbReference type="EMBL" id="FNJI01000004">
    <property type="protein sequence ID" value="SDO68229.1"/>
    <property type="molecule type" value="Genomic_DNA"/>
</dbReference>
<dbReference type="InterPro" id="IPR001203">
    <property type="entry name" value="OxRdtase_Ald_Fedxn_C"/>
</dbReference>
<keyword evidence="11" id="KW-1185">Reference proteome</keyword>
<keyword evidence="6" id="KW-0408">Iron</keyword>
<dbReference type="GO" id="GO:0016625">
    <property type="term" value="F:oxidoreductase activity, acting on the aldehyde or oxo group of donors, iron-sulfur protein as acceptor"/>
    <property type="evidence" value="ECO:0007669"/>
    <property type="project" value="InterPro"/>
</dbReference>
<dbReference type="InterPro" id="IPR013984">
    <property type="entry name" value="Ald_Fedxn_OxRdtase_dom2"/>
</dbReference>
<comment type="cofactor">
    <cofactor evidence="1">
        <name>[4Fe-4S] cluster</name>
        <dbReference type="ChEBI" id="CHEBI:49883"/>
    </cofactor>
</comment>
<evidence type="ECO:0000256" key="2">
    <source>
        <dbReference type="ARBA" id="ARBA00011032"/>
    </source>
</evidence>
<evidence type="ECO:0000313" key="11">
    <source>
        <dbReference type="Proteomes" id="UP000199073"/>
    </source>
</evidence>
<keyword evidence="7" id="KW-0411">Iron-sulfur</keyword>
<evidence type="ECO:0000256" key="4">
    <source>
        <dbReference type="ARBA" id="ARBA00022723"/>
    </source>
</evidence>
<keyword evidence="4" id="KW-0479">Metal-binding</keyword>
<organism evidence="10 11">
    <name type="scientific">Desulforhopalus singaporensis</name>
    <dbReference type="NCBI Taxonomy" id="91360"/>
    <lineage>
        <taxon>Bacteria</taxon>
        <taxon>Pseudomonadati</taxon>
        <taxon>Thermodesulfobacteriota</taxon>
        <taxon>Desulfobulbia</taxon>
        <taxon>Desulfobulbales</taxon>
        <taxon>Desulfocapsaceae</taxon>
        <taxon>Desulforhopalus</taxon>
    </lineage>
</organism>
<dbReference type="PANTHER" id="PTHR30038">
    <property type="entry name" value="ALDEHYDE FERREDOXIN OXIDOREDUCTASE"/>
    <property type="match status" value="1"/>
</dbReference>
<dbReference type="Gene3D" id="3.60.9.10">
    <property type="entry name" value="Aldehyde ferredoxin oxidoreductase, N-terminal domain"/>
    <property type="match status" value="1"/>
</dbReference>
<dbReference type="SUPFAM" id="SSF48310">
    <property type="entry name" value="Aldehyde ferredoxin oxidoreductase, C-terminal domains"/>
    <property type="match status" value="1"/>
</dbReference>
<dbReference type="InterPro" id="IPR051919">
    <property type="entry name" value="W-dependent_AOR"/>
</dbReference>
<evidence type="ECO:0000256" key="5">
    <source>
        <dbReference type="ARBA" id="ARBA00023002"/>
    </source>
</evidence>
<dbReference type="InterPro" id="IPR013983">
    <property type="entry name" value="Ald_Fedxn_OxRdtase_N"/>
</dbReference>
<gene>
    <name evidence="10" type="ORF">SAMN05660330_00822</name>
</gene>
<dbReference type="Gene3D" id="1.10.599.10">
    <property type="entry name" value="Aldehyde Ferredoxin Oxidoreductase Protein, subunit A, domain 3"/>
    <property type="match status" value="1"/>
</dbReference>
<dbReference type="SMART" id="SM00790">
    <property type="entry name" value="AFOR_N"/>
    <property type="match status" value="1"/>
</dbReference>
<proteinExistence type="inferred from homology"/>
<dbReference type="RefSeq" id="WP_092220041.1">
    <property type="nucleotide sequence ID" value="NZ_FNJI01000004.1"/>
</dbReference>
<dbReference type="PANTHER" id="PTHR30038:SF0">
    <property type="entry name" value="TUNGSTEN-CONTAINING ALDEHYDE FERREDOXIN OXIDOREDUCTASE"/>
    <property type="match status" value="1"/>
</dbReference>
<keyword evidence="3" id="KW-0004">4Fe-4S</keyword>
<keyword evidence="5" id="KW-0560">Oxidoreductase</keyword>
<dbReference type="SUPFAM" id="SSF56228">
    <property type="entry name" value="Aldehyde ferredoxin oxidoreductase, N-terminal domain"/>
    <property type="match status" value="1"/>
</dbReference>
<dbReference type="InterPro" id="IPR036503">
    <property type="entry name" value="Ald_Fedxn_OxRdtase_N_sf"/>
</dbReference>
<accession>A0A1H0LJ60</accession>
<evidence type="ECO:0000256" key="8">
    <source>
        <dbReference type="ARBA" id="ARBA00049934"/>
    </source>
</evidence>
<dbReference type="InterPro" id="IPR036021">
    <property type="entry name" value="Tungsten_al_ferr_oxy-like_C"/>
</dbReference>
<evidence type="ECO:0000256" key="1">
    <source>
        <dbReference type="ARBA" id="ARBA00001966"/>
    </source>
</evidence>
<sequence length="593" mass="64644">MNLYAGRILHVDLTKGVIEPVPLRQEWLKKYWGGWGLALRYFWETVSPGVNPLSPDNAIVIMTGPFCATAVPMTSRLCLVSKSPQTGTVFQSNIGGGFGPELKLAGFDGISITGRADKPVFLKIVDDRVTLEDASEMAGMGILETEKMLEHQTGLLGGKTLSIGPAGENLIPFSIVGSESYRQFGRGGSGALFGSKNLKGIICRGTGAIKAADMTKLLDTIAQHKSENLFQEDNLVLHTDGSACLVDITNEMGVHPTKNYTEGLNENSDRLNADAIKEVKLADRACNSCPIACGKFTKTGTTEVEGPEYETLCLGGSNCGIDDLPAVILFNRICDDLGMDTMSCGSVIALAMELGETGRHDFGLRFGNIDGYISVLREIANLSTVRGKDLAMGSKKLAAKYQAQDLSAEVKGMDIPAYEPRANYGMGIAYATSERGACHLRAFTVFSNDPFDLSRQVMDVIEGQNFSTIKWSMGFCDFWATIDLKIIADFLSVGLGEEVTQEELKTAGERIWNLARLFNVQAGFSNVDDVLPKKMMSTKLKKGAYDGNRFSEEDFGGALSEYYRSRLWNEKGVPEEEKLEALGLTRFMVEEKQ</sequence>
<dbReference type="Gene3D" id="1.10.569.10">
    <property type="entry name" value="Aldehyde Ferredoxin Oxidoreductase Protein, subunit A, domain 2"/>
    <property type="match status" value="1"/>
</dbReference>
<protein>
    <submittedName>
        <fullName evidence="10">Aldehyde:ferredoxin oxidoreductase</fullName>
    </submittedName>
</protein>
<reference evidence="10 11" key="1">
    <citation type="submission" date="2016-10" db="EMBL/GenBank/DDBJ databases">
        <authorList>
            <person name="de Groot N.N."/>
        </authorList>
    </citation>
    <scope>NUCLEOTIDE SEQUENCE [LARGE SCALE GENOMIC DNA]</scope>
    <source>
        <strain evidence="10 11">DSM 12130</strain>
    </source>
</reference>
<dbReference type="InterPro" id="IPR013985">
    <property type="entry name" value="Ald_Fedxn_OxRdtase_dom3"/>
</dbReference>
<comment type="similarity">
    <text evidence="2">Belongs to the AOR/FOR family.</text>
</comment>
<feature type="domain" description="Aldehyde ferredoxin oxidoreductase N-terminal" evidence="9">
    <location>
        <begin position="4"/>
        <end position="207"/>
    </location>
</feature>
<dbReference type="STRING" id="91360.SAMN05660330_00822"/>
<dbReference type="GO" id="GO:0009055">
    <property type="term" value="F:electron transfer activity"/>
    <property type="evidence" value="ECO:0007669"/>
    <property type="project" value="InterPro"/>
</dbReference>
<dbReference type="OrthoDB" id="9763894at2"/>
<evidence type="ECO:0000313" key="10">
    <source>
        <dbReference type="EMBL" id="SDO68229.1"/>
    </source>
</evidence>